<dbReference type="Pfam" id="PF00069">
    <property type="entry name" value="Pkinase"/>
    <property type="match status" value="1"/>
</dbReference>
<dbReference type="EMBL" id="CAJOBF010003267">
    <property type="protein sequence ID" value="CAF4082562.1"/>
    <property type="molecule type" value="Genomic_DNA"/>
</dbReference>
<protein>
    <recommendedName>
        <fullName evidence="2">Protein kinase domain-containing protein</fullName>
    </recommendedName>
</protein>
<dbReference type="GO" id="GO:0044773">
    <property type="term" value="P:mitotic DNA damage checkpoint signaling"/>
    <property type="evidence" value="ECO:0007669"/>
    <property type="project" value="TreeGrafter"/>
</dbReference>
<proteinExistence type="predicted"/>
<reference evidence="3" key="1">
    <citation type="submission" date="2021-02" db="EMBL/GenBank/DDBJ databases">
        <authorList>
            <person name="Nowell W R."/>
        </authorList>
    </citation>
    <scope>NUCLEOTIDE SEQUENCE</scope>
</reference>
<dbReference type="GO" id="GO:0005634">
    <property type="term" value="C:nucleus"/>
    <property type="evidence" value="ECO:0007669"/>
    <property type="project" value="TreeGrafter"/>
</dbReference>
<feature type="region of interest" description="Disordered" evidence="1">
    <location>
        <begin position="25"/>
        <end position="96"/>
    </location>
</feature>
<dbReference type="Proteomes" id="UP000663842">
    <property type="component" value="Unassembled WGS sequence"/>
</dbReference>
<evidence type="ECO:0000313" key="5">
    <source>
        <dbReference type="Proteomes" id="UP000663887"/>
    </source>
</evidence>
<dbReference type="GO" id="GO:0005737">
    <property type="term" value="C:cytoplasm"/>
    <property type="evidence" value="ECO:0007669"/>
    <property type="project" value="TreeGrafter"/>
</dbReference>
<evidence type="ECO:0000313" key="3">
    <source>
        <dbReference type="EMBL" id="CAF2093658.1"/>
    </source>
</evidence>
<dbReference type="InterPro" id="IPR008266">
    <property type="entry name" value="Tyr_kinase_AS"/>
</dbReference>
<dbReference type="PANTHER" id="PTHR44167:SF24">
    <property type="entry name" value="SERINE_THREONINE-PROTEIN KINASE CHK2"/>
    <property type="match status" value="1"/>
</dbReference>
<evidence type="ECO:0000256" key="1">
    <source>
        <dbReference type="SAM" id="MobiDB-lite"/>
    </source>
</evidence>
<dbReference type="EMBL" id="CAJNRG010007310">
    <property type="protein sequence ID" value="CAF2093658.1"/>
    <property type="molecule type" value="Genomic_DNA"/>
</dbReference>
<dbReference type="InterPro" id="IPR011009">
    <property type="entry name" value="Kinase-like_dom_sf"/>
</dbReference>
<dbReference type="AlphaFoldDB" id="A0A816T6U2"/>
<organism evidence="3 5">
    <name type="scientific">Rotaria magnacalcarata</name>
    <dbReference type="NCBI Taxonomy" id="392030"/>
    <lineage>
        <taxon>Eukaryota</taxon>
        <taxon>Metazoa</taxon>
        <taxon>Spiralia</taxon>
        <taxon>Gnathifera</taxon>
        <taxon>Rotifera</taxon>
        <taxon>Eurotatoria</taxon>
        <taxon>Bdelloidea</taxon>
        <taxon>Philodinida</taxon>
        <taxon>Philodinidae</taxon>
        <taxon>Rotaria</taxon>
    </lineage>
</organism>
<comment type="caution">
    <text evidence="3">The sequence shown here is derived from an EMBL/GenBank/DDBJ whole genome shotgun (WGS) entry which is preliminary data.</text>
</comment>
<feature type="compositionally biased region" description="Basic and acidic residues" evidence="1">
    <location>
        <begin position="87"/>
        <end position="96"/>
    </location>
</feature>
<gene>
    <name evidence="4" type="ORF">UXM345_LOCUS21159</name>
    <name evidence="3" type="ORF">XDN619_LOCUS17230</name>
</gene>
<feature type="domain" description="Protein kinase" evidence="2">
    <location>
        <begin position="370"/>
        <end position="637"/>
    </location>
</feature>
<dbReference type="PANTHER" id="PTHR44167">
    <property type="entry name" value="OVARIAN-SPECIFIC SERINE/THREONINE-PROTEIN KINASE LOK-RELATED"/>
    <property type="match status" value="1"/>
</dbReference>
<evidence type="ECO:0000313" key="4">
    <source>
        <dbReference type="EMBL" id="CAF4082562.1"/>
    </source>
</evidence>
<dbReference type="Proteomes" id="UP000663887">
    <property type="component" value="Unassembled WGS sequence"/>
</dbReference>
<feature type="compositionally biased region" description="Basic and acidic residues" evidence="1">
    <location>
        <begin position="25"/>
        <end position="77"/>
    </location>
</feature>
<dbReference type="InterPro" id="IPR000719">
    <property type="entry name" value="Prot_kinase_dom"/>
</dbReference>
<dbReference type="GO" id="GO:0005524">
    <property type="term" value="F:ATP binding"/>
    <property type="evidence" value="ECO:0007669"/>
    <property type="project" value="InterPro"/>
</dbReference>
<evidence type="ECO:0000259" key="2">
    <source>
        <dbReference type="PROSITE" id="PS50011"/>
    </source>
</evidence>
<accession>A0A816T6U2</accession>
<dbReference type="PROSITE" id="PS00109">
    <property type="entry name" value="PROTEIN_KINASE_TYR"/>
    <property type="match status" value="1"/>
</dbReference>
<dbReference type="GO" id="GO:0004674">
    <property type="term" value="F:protein serine/threonine kinase activity"/>
    <property type="evidence" value="ECO:0007669"/>
    <property type="project" value="TreeGrafter"/>
</dbReference>
<dbReference type="Gene3D" id="1.10.510.10">
    <property type="entry name" value="Transferase(Phosphotransferase) domain 1"/>
    <property type="match status" value="1"/>
</dbReference>
<dbReference type="SUPFAM" id="SSF56112">
    <property type="entry name" value="Protein kinase-like (PK-like)"/>
    <property type="match status" value="1"/>
</dbReference>
<dbReference type="SMART" id="SM00220">
    <property type="entry name" value="S_TKc"/>
    <property type="match status" value="1"/>
</dbReference>
<sequence length="637" mass="73790">MATGDNISGAAEQWEFQLKIEEAKTRQEEAKARAREEEAKARAREEEAKSRARVEEAKSRARVEEAKAKQEEEKTRQLELQQKRKRPSTEEIEGSKRMHILAGQSSSSIKAVTAAFHNPGFFDIHVRGHVQELDIETLLNDNIKIKNDMMGVIEKCFDPWKSCDKTNEDSIQAAFDSSINNAFYAIAHLTSLKYLNTARCHYLDRKAPDCSFLFKNINIVQDNRKEVLTDFIVCAGELKKSDVDIGNNGVVGQISRYLYYVLIEQKRHKIYGFLTNAQQIKFYCLEKVEGLDLCDYYQSKPFEFFTAVPKTSSSSSSHNVRQTTNEKSNEICWNTYTLKILMKFLTMDWQFYGYSMLNISPYDYLYDDKFNIEVKSGSGLTSIVYALDQNTNVNNGTKRCAIKFSKRNEYSNYFKNEVKMLEELKQSKDSINFKKYFENILASSPTGNFIIFENYLTRLESLTLIQSQQLINIIEYLYNCRILHRDLRPDNLMLDLNQEHIKLIDFGFATTYEIDEMPKALPIEGAISYAGLTFLINYLELLSSGSNTFDYEYERTFDLQCAINIMMYMTDESIRAPMISVKEVLLVKNKVSKLYEFWNGIKRTDENYCKLLNLIKSFTQSPNFDGIKREIGKRFAS</sequence>
<name>A0A816T6U2_9BILA</name>
<dbReference type="PROSITE" id="PS50011">
    <property type="entry name" value="PROTEIN_KINASE_DOM"/>
    <property type="match status" value="1"/>
</dbReference>